<evidence type="ECO:0000313" key="2">
    <source>
        <dbReference type="Proteomes" id="UP000234323"/>
    </source>
</evidence>
<proteinExistence type="predicted"/>
<evidence type="ECO:0000313" key="1">
    <source>
        <dbReference type="EMBL" id="PKY53870.1"/>
    </source>
</evidence>
<gene>
    <name evidence="1" type="ORF">RhiirA4_472318</name>
</gene>
<dbReference type="VEuPathDB" id="FungiDB:FUN_005773"/>
<reference evidence="1 2" key="1">
    <citation type="submission" date="2015-10" db="EMBL/GenBank/DDBJ databases">
        <title>Genome analyses suggest a sexual origin of heterokaryosis in a supposedly ancient asexual fungus.</title>
        <authorList>
            <person name="Ropars J."/>
            <person name="Sedzielewska K."/>
            <person name="Noel J."/>
            <person name="Charron P."/>
            <person name="Farinelli L."/>
            <person name="Marton T."/>
            <person name="Kruger M."/>
            <person name="Pelin A."/>
            <person name="Brachmann A."/>
            <person name="Corradi N."/>
        </authorList>
    </citation>
    <scope>NUCLEOTIDE SEQUENCE [LARGE SCALE GENOMIC DNA]</scope>
    <source>
        <strain evidence="1 2">A4</strain>
    </source>
</reference>
<dbReference type="AlphaFoldDB" id="A0A2I1H4S8"/>
<dbReference type="VEuPathDB" id="FungiDB:RhiirA1_460880"/>
<dbReference type="Proteomes" id="UP000234323">
    <property type="component" value="Unassembled WGS sequence"/>
</dbReference>
<name>A0A2I1H4S8_9GLOM</name>
<protein>
    <submittedName>
        <fullName evidence="1">Uncharacterized protein</fullName>
    </submittedName>
</protein>
<dbReference type="EMBL" id="LLXI01001478">
    <property type="protein sequence ID" value="PKY53870.1"/>
    <property type="molecule type" value="Genomic_DNA"/>
</dbReference>
<dbReference type="VEuPathDB" id="FungiDB:RhiirFUN_006109"/>
<feature type="non-terminal residue" evidence="1">
    <location>
        <position position="148"/>
    </location>
</feature>
<comment type="caution">
    <text evidence="1">The sequence shown here is derived from an EMBL/GenBank/DDBJ whole genome shotgun (WGS) entry which is preliminary data.</text>
</comment>
<accession>A0A2I1H4S8</accession>
<sequence>MSDIGDLVRNPNNAEDFLKFISYNGLQYIHEVTAQLSSFVENGFLKTLFDKSSQAMNKAQLLVETFGESANPNNFAIQAKETNIQPTTLSLIFSIALYASFRSWDNFATHAYQVYGDMGDDTESECPSVNDELFVSTSSSNLKSTPNP</sequence>
<keyword evidence="2" id="KW-1185">Reference proteome</keyword>
<organism evidence="1 2">
    <name type="scientific">Rhizophagus irregularis</name>
    <dbReference type="NCBI Taxonomy" id="588596"/>
    <lineage>
        <taxon>Eukaryota</taxon>
        <taxon>Fungi</taxon>
        <taxon>Fungi incertae sedis</taxon>
        <taxon>Mucoromycota</taxon>
        <taxon>Glomeromycotina</taxon>
        <taxon>Glomeromycetes</taxon>
        <taxon>Glomerales</taxon>
        <taxon>Glomeraceae</taxon>
        <taxon>Rhizophagus</taxon>
    </lineage>
</organism>